<reference evidence="2" key="1">
    <citation type="submission" date="2018-06" db="EMBL/GenBank/DDBJ databases">
        <authorList>
            <person name="Zhirakovskaya E."/>
        </authorList>
    </citation>
    <scope>NUCLEOTIDE SEQUENCE</scope>
</reference>
<dbReference type="InterPro" id="IPR011146">
    <property type="entry name" value="HIT-like"/>
</dbReference>
<dbReference type="EMBL" id="UOEU01000761">
    <property type="protein sequence ID" value="VAW39689.1"/>
    <property type="molecule type" value="Genomic_DNA"/>
</dbReference>
<feature type="domain" description="HIT" evidence="1">
    <location>
        <begin position="22"/>
        <end position="133"/>
    </location>
</feature>
<dbReference type="PANTHER" id="PTHR46648">
    <property type="entry name" value="HIT FAMILY PROTEIN 1"/>
    <property type="match status" value="1"/>
</dbReference>
<dbReference type="GO" id="GO:0003824">
    <property type="term" value="F:catalytic activity"/>
    <property type="evidence" value="ECO:0007669"/>
    <property type="project" value="InterPro"/>
</dbReference>
<dbReference type="PANTHER" id="PTHR46648:SF1">
    <property type="entry name" value="ADENOSINE 5'-MONOPHOSPHORAMIDASE HNT1"/>
    <property type="match status" value="1"/>
</dbReference>
<sequence length="167" mass="19127">MLERKSFNVEAYINTIQTAPCFICQLVTDNLQNDHHIIYENEDAIVFLNKYPVLYGYALVAPKEHKEQVTGDFSPQAYLSIQQLIYATAEAVRKYIKPERVYILSLGSQQGNQHVHWHIAPLPFGVPFDEQQLNALRFGNGILDIADEEMRNLANHLRAELIPLGFD</sequence>
<dbReference type="GO" id="GO:0009117">
    <property type="term" value="P:nucleotide metabolic process"/>
    <property type="evidence" value="ECO:0007669"/>
    <property type="project" value="TreeGrafter"/>
</dbReference>
<gene>
    <name evidence="2" type="ORF">MNBD_CHLOROFLEXI01-1858</name>
</gene>
<dbReference type="AlphaFoldDB" id="A0A3B0VS04"/>
<dbReference type="SUPFAM" id="SSF54197">
    <property type="entry name" value="HIT-like"/>
    <property type="match status" value="1"/>
</dbReference>
<dbReference type="InterPro" id="IPR036265">
    <property type="entry name" value="HIT-like_sf"/>
</dbReference>
<dbReference type="InterPro" id="IPR001310">
    <property type="entry name" value="Histidine_triad_HIT"/>
</dbReference>
<dbReference type="Gene3D" id="3.30.428.10">
    <property type="entry name" value="HIT-like"/>
    <property type="match status" value="1"/>
</dbReference>
<organism evidence="2">
    <name type="scientific">hydrothermal vent metagenome</name>
    <dbReference type="NCBI Taxonomy" id="652676"/>
    <lineage>
        <taxon>unclassified sequences</taxon>
        <taxon>metagenomes</taxon>
        <taxon>ecological metagenomes</taxon>
    </lineage>
</organism>
<dbReference type="PROSITE" id="PS51084">
    <property type="entry name" value="HIT_2"/>
    <property type="match status" value="1"/>
</dbReference>
<evidence type="ECO:0000313" key="2">
    <source>
        <dbReference type="EMBL" id="VAW39689.1"/>
    </source>
</evidence>
<evidence type="ECO:0000259" key="1">
    <source>
        <dbReference type="PROSITE" id="PS51084"/>
    </source>
</evidence>
<accession>A0A3B0VS04</accession>
<name>A0A3B0VS04_9ZZZZ</name>
<proteinExistence type="predicted"/>
<dbReference type="Pfam" id="PF01230">
    <property type="entry name" value="HIT"/>
    <property type="match status" value="1"/>
</dbReference>
<protein>
    <recommendedName>
        <fullName evidence="1">HIT domain-containing protein</fullName>
    </recommendedName>
</protein>